<dbReference type="SMART" id="SM00939">
    <property type="entry name" value="PepX_C"/>
    <property type="match status" value="1"/>
</dbReference>
<proteinExistence type="predicted"/>
<dbReference type="InterPro" id="IPR013736">
    <property type="entry name" value="Xaa-Pro_dipept_C"/>
</dbReference>
<dbReference type="EMBL" id="JTJU01000067">
    <property type="protein sequence ID" value="OBX07657.1"/>
    <property type="molecule type" value="Genomic_DNA"/>
</dbReference>
<dbReference type="PANTHER" id="PTHR43056:SF10">
    <property type="entry name" value="COCE_NOND FAMILY, PUTATIVE (AFU_ORTHOLOGUE AFUA_7G00600)-RELATED"/>
    <property type="match status" value="1"/>
</dbReference>
<protein>
    <submittedName>
        <fullName evidence="3">Antibiotic hydrolase</fullName>
    </submittedName>
</protein>
<gene>
    <name evidence="3" type="ORF">QV09_10465</name>
</gene>
<dbReference type="NCBIfam" id="TIGR00976">
    <property type="entry name" value="CocE_NonD"/>
    <property type="match status" value="1"/>
</dbReference>
<dbReference type="RefSeq" id="WP_066112848.1">
    <property type="nucleotide sequence ID" value="NZ_CP103875.1"/>
</dbReference>
<evidence type="ECO:0000259" key="2">
    <source>
        <dbReference type="SMART" id="SM00939"/>
    </source>
</evidence>
<dbReference type="InterPro" id="IPR000383">
    <property type="entry name" value="Xaa-Pro-like_dom"/>
</dbReference>
<evidence type="ECO:0000256" key="1">
    <source>
        <dbReference type="ARBA" id="ARBA00022801"/>
    </source>
</evidence>
<keyword evidence="1 3" id="KW-0378">Hydrolase</keyword>
<comment type="caution">
    <text evidence="3">The sequence shown here is derived from an EMBL/GenBank/DDBJ whole genome shotgun (WGS) entry which is preliminary data.</text>
</comment>
<dbReference type="InterPro" id="IPR005674">
    <property type="entry name" value="CocE/Ser_esterase"/>
</dbReference>
<dbReference type="Pfam" id="PF08530">
    <property type="entry name" value="PepX_C"/>
    <property type="match status" value="1"/>
</dbReference>
<evidence type="ECO:0000313" key="4">
    <source>
        <dbReference type="Proteomes" id="UP000092527"/>
    </source>
</evidence>
<dbReference type="InterPro" id="IPR050585">
    <property type="entry name" value="Xaa-Pro_dipeptidyl-ppase/CocE"/>
</dbReference>
<dbReference type="SUPFAM" id="SSF53474">
    <property type="entry name" value="alpha/beta-Hydrolases"/>
    <property type="match status" value="1"/>
</dbReference>
<dbReference type="InterPro" id="IPR008979">
    <property type="entry name" value="Galactose-bd-like_sf"/>
</dbReference>
<dbReference type="AlphaFoldDB" id="A0AB36E081"/>
<dbReference type="GO" id="GO:0008239">
    <property type="term" value="F:dipeptidyl-peptidase activity"/>
    <property type="evidence" value="ECO:0007669"/>
    <property type="project" value="InterPro"/>
</dbReference>
<dbReference type="SUPFAM" id="SSF49785">
    <property type="entry name" value="Galactose-binding domain-like"/>
    <property type="match status" value="1"/>
</dbReference>
<dbReference type="PANTHER" id="PTHR43056">
    <property type="entry name" value="PEPTIDASE S9 PROLYL OLIGOPEPTIDASE"/>
    <property type="match status" value="1"/>
</dbReference>
<dbReference type="Gene3D" id="2.60.120.260">
    <property type="entry name" value="Galactose-binding domain-like"/>
    <property type="match status" value="1"/>
</dbReference>
<dbReference type="InterPro" id="IPR029058">
    <property type="entry name" value="AB_hydrolase_fold"/>
</dbReference>
<dbReference type="Pfam" id="PF02129">
    <property type="entry name" value="Peptidase_S15"/>
    <property type="match status" value="1"/>
</dbReference>
<organism evidence="3 4">
    <name type="scientific">Gallibacterium salpingitidis</name>
    <dbReference type="NCBI Taxonomy" id="505341"/>
    <lineage>
        <taxon>Bacteria</taxon>
        <taxon>Pseudomonadati</taxon>
        <taxon>Pseudomonadota</taxon>
        <taxon>Gammaproteobacteria</taxon>
        <taxon>Pasteurellales</taxon>
        <taxon>Pasteurellaceae</taxon>
        <taxon>Gallibacterium</taxon>
    </lineage>
</organism>
<feature type="domain" description="Xaa-Pro dipeptidyl-peptidase C-terminal" evidence="2">
    <location>
        <begin position="323"/>
        <end position="593"/>
    </location>
</feature>
<dbReference type="Gene3D" id="1.10.3020.10">
    <property type="entry name" value="alpha-amino acid ester hydrolase ( Helical cap domain)"/>
    <property type="match status" value="1"/>
</dbReference>
<evidence type="ECO:0000313" key="3">
    <source>
        <dbReference type="EMBL" id="OBX07657.1"/>
    </source>
</evidence>
<accession>A0AB36E081</accession>
<dbReference type="Gene3D" id="3.40.50.1820">
    <property type="entry name" value="alpha/beta hydrolase"/>
    <property type="match status" value="1"/>
</dbReference>
<dbReference type="Proteomes" id="UP000092527">
    <property type="component" value="Unassembled WGS sequence"/>
</dbReference>
<name>A0AB36E081_9PAST</name>
<reference evidence="3 4" key="1">
    <citation type="submission" date="2014-11" db="EMBL/GenBank/DDBJ databases">
        <title>Pan-genome of Gallibacterium spp.</title>
        <authorList>
            <person name="Kudirkiene E."/>
            <person name="Bojesen A.M."/>
        </authorList>
    </citation>
    <scope>NUCLEOTIDE SEQUENCE [LARGE SCALE GENOMIC DNA]</scope>
    <source>
        <strain evidence="3 4">18469/18</strain>
    </source>
</reference>
<sequence>MNILENIMVPMRDGVLLATDIYLPELTGKKYPVVIERTPYGKHLHSRSEITAAGHKVSRLEMAQAFVAKGIAVVYQDVRGRYASEGKFIKYLNEATDGFDTLEWISQQPWCDGNIGSMGLSYCAHTQLSMACLHPASLKTMILDSGGFANSYHCGIRQGGAFELKQATWAYKQAKNSSVVCNDPVLHAALDMEDIKAWFHKMPWIEGHSPLRHVPEYESYLFEQWKKGEWDDDWKNPGICADCYYEQIPDIPILHVSSWYDNYVWSTLHNYSELRKCKSSPQSLIMGPWLHGDRNIAHSGDADFGQDALFDGNLGKSWLDVRVEWMEKHLIKKEQQAPSVKIFMMGGGSGTKTKNERLDCGGHWIVDKQWPLPRTKESIFYLHPNKRLHTIPTQPAVARFFSDPLHPIPTIGGSLTSGKPVYEGGGFNQIESPDFFGTDGSNQPLTARQDILSFQTEVLNSDLLLSGDICFHIVFETDVPDCDITVKIVDVYPPNSDYPQGYALNITDGIMRARYRHSWSNPSKIEQGELVELDVYPFATCYRVKKGHRLRLDIAGSNFPHFDVNPNSFEPEGEARHPQIAHHVIYLDRCYLTLQVLNE</sequence>